<protein>
    <recommendedName>
        <fullName evidence="3">Lipoprotein</fullName>
    </recommendedName>
</protein>
<gene>
    <name evidence="1" type="ORF">FC40_GL001155</name>
</gene>
<evidence type="ECO:0000313" key="1">
    <source>
        <dbReference type="EMBL" id="KRM20019.1"/>
    </source>
</evidence>
<evidence type="ECO:0008006" key="3">
    <source>
        <dbReference type="Google" id="ProtNLM"/>
    </source>
</evidence>
<dbReference type="STRING" id="1423755.FC40_GL001155"/>
<dbReference type="PATRIC" id="fig|1423755.3.peg.1218"/>
<organism evidence="1 2">
    <name type="scientific">Ligilactobacillus hayakitensis DSM 18933 = JCM 14209</name>
    <dbReference type="NCBI Taxonomy" id="1423755"/>
    <lineage>
        <taxon>Bacteria</taxon>
        <taxon>Bacillati</taxon>
        <taxon>Bacillota</taxon>
        <taxon>Bacilli</taxon>
        <taxon>Lactobacillales</taxon>
        <taxon>Lactobacillaceae</taxon>
        <taxon>Ligilactobacillus</taxon>
    </lineage>
</organism>
<sequence>MKGLTMKKLKYGVLAFMLVLVMGLSACSRNLAGQYYAYDKSSGITELTIKKVSNGENQVVLTPVTGNKSQAKIKQYLRGLYDKYQIEEAKKQAEMLKDVNYQGKIVKKDQTVTFKSQQIGTQKFAGGPVPFETQKDKIILRTNKSESLTFYKKGSQQQEKLAKKFQKIEKQLIDKTYQNFTAKVKIKKAE</sequence>
<comment type="caution">
    <text evidence="1">The sequence shown here is derived from an EMBL/GenBank/DDBJ whole genome shotgun (WGS) entry which is preliminary data.</text>
</comment>
<proteinExistence type="predicted"/>
<reference evidence="1 2" key="1">
    <citation type="journal article" date="2015" name="Genome Announc.">
        <title>Expanding the biotechnology potential of lactobacilli through comparative genomics of 213 strains and associated genera.</title>
        <authorList>
            <person name="Sun Z."/>
            <person name="Harris H.M."/>
            <person name="McCann A."/>
            <person name="Guo C."/>
            <person name="Argimon S."/>
            <person name="Zhang W."/>
            <person name="Yang X."/>
            <person name="Jeffery I.B."/>
            <person name="Cooney J.C."/>
            <person name="Kagawa T.F."/>
            <person name="Liu W."/>
            <person name="Song Y."/>
            <person name="Salvetti E."/>
            <person name="Wrobel A."/>
            <person name="Rasinkangas P."/>
            <person name="Parkhill J."/>
            <person name="Rea M.C."/>
            <person name="O'Sullivan O."/>
            <person name="Ritari J."/>
            <person name="Douillard F.P."/>
            <person name="Paul Ross R."/>
            <person name="Yang R."/>
            <person name="Briner A.E."/>
            <person name="Felis G.E."/>
            <person name="de Vos W.M."/>
            <person name="Barrangou R."/>
            <person name="Klaenhammer T.R."/>
            <person name="Caufield P.W."/>
            <person name="Cui Y."/>
            <person name="Zhang H."/>
            <person name="O'Toole P.W."/>
        </authorList>
    </citation>
    <scope>NUCLEOTIDE SEQUENCE [LARGE SCALE GENOMIC DNA]</scope>
    <source>
        <strain evidence="1 2">DSM 18933</strain>
    </source>
</reference>
<keyword evidence="2" id="KW-1185">Reference proteome</keyword>
<name>A0A0R1WZ57_9LACO</name>
<dbReference type="Proteomes" id="UP000051054">
    <property type="component" value="Unassembled WGS sequence"/>
</dbReference>
<dbReference type="PROSITE" id="PS51257">
    <property type="entry name" value="PROKAR_LIPOPROTEIN"/>
    <property type="match status" value="1"/>
</dbReference>
<accession>A0A0R1WZ57</accession>
<dbReference type="EMBL" id="AZGD01000020">
    <property type="protein sequence ID" value="KRM20019.1"/>
    <property type="molecule type" value="Genomic_DNA"/>
</dbReference>
<dbReference type="AlphaFoldDB" id="A0A0R1WZ57"/>
<evidence type="ECO:0000313" key="2">
    <source>
        <dbReference type="Proteomes" id="UP000051054"/>
    </source>
</evidence>